<dbReference type="Proteomes" id="UP000291084">
    <property type="component" value="Chromosome 10"/>
</dbReference>
<evidence type="ECO:0000256" key="1">
    <source>
        <dbReference type="SAM" id="MobiDB-lite"/>
    </source>
</evidence>
<feature type="region of interest" description="Disordered" evidence="1">
    <location>
        <begin position="1"/>
        <end position="20"/>
    </location>
</feature>
<dbReference type="EMBL" id="AP015043">
    <property type="protein sequence ID" value="BAT99507.1"/>
    <property type="molecule type" value="Genomic_DNA"/>
</dbReference>
<dbReference type="AlphaFoldDB" id="A0A0S3T3U2"/>
<gene>
    <name evidence="2" type="primary">Vigan.10G095400</name>
    <name evidence="2" type="ORF">VIGAN_10095400</name>
</gene>
<proteinExistence type="predicted"/>
<feature type="compositionally biased region" description="Basic residues" evidence="1">
    <location>
        <begin position="75"/>
        <end position="84"/>
    </location>
</feature>
<evidence type="ECO:0000313" key="2">
    <source>
        <dbReference type="EMBL" id="BAT99507.1"/>
    </source>
</evidence>
<feature type="compositionally biased region" description="Polar residues" evidence="1">
    <location>
        <begin position="1"/>
        <end position="17"/>
    </location>
</feature>
<sequence length="159" mass="17677">MTNERSSTSERTLVHQRTNARRPLTAGRPFVRGSTSVRSLVDERSFACGRAFVRLWTSLLELIVPSTTNANPHATARRSHRKTKLLASSPLSRNTSSQPTKSETQKASNLFAPETLNCNFAHLPTTVTKQLLLYREPSSLLTCKSRAATSSFSHYQSNT</sequence>
<name>A0A0S3T3U2_PHAAN</name>
<protein>
    <submittedName>
        <fullName evidence="2">Uncharacterized protein</fullName>
    </submittedName>
</protein>
<reference evidence="2 3" key="1">
    <citation type="journal article" date="2015" name="Sci. Rep.">
        <title>The power of single molecule real-time sequencing technology in the de novo assembly of a eukaryotic genome.</title>
        <authorList>
            <person name="Sakai H."/>
            <person name="Naito K."/>
            <person name="Ogiso-Tanaka E."/>
            <person name="Takahashi Y."/>
            <person name="Iseki K."/>
            <person name="Muto C."/>
            <person name="Satou K."/>
            <person name="Teruya K."/>
            <person name="Shiroma A."/>
            <person name="Shimoji M."/>
            <person name="Hirano T."/>
            <person name="Itoh T."/>
            <person name="Kaga A."/>
            <person name="Tomooka N."/>
        </authorList>
    </citation>
    <scope>NUCLEOTIDE SEQUENCE [LARGE SCALE GENOMIC DNA]</scope>
    <source>
        <strain evidence="3">cv. Shumari</strain>
    </source>
</reference>
<feature type="region of interest" description="Disordered" evidence="1">
    <location>
        <begin position="70"/>
        <end position="106"/>
    </location>
</feature>
<feature type="compositionally biased region" description="Polar residues" evidence="1">
    <location>
        <begin position="89"/>
        <end position="106"/>
    </location>
</feature>
<organism evidence="2 3">
    <name type="scientific">Vigna angularis var. angularis</name>
    <dbReference type="NCBI Taxonomy" id="157739"/>
    <lineage>
        <taxon>Eukaryota</taxon>
        <taxon>Viridiplantae</taxon>
        <taxon>Streptophyta</taxon>
        <taxon>Embryophyta</taxon>
        <taxon>Tracheophyta</taxon>
        <taxon>Spermatophyta</taxon>
        <taxon>Magnoliopsida</taxon>
        <taxon>eudicotyledons</taxon>
        <taxon>Gunneridae</taxon>
        <taxon>Pentapetalae</taxon>
        <taxon>rosids</taxon>
        <taxon>fabids</taxon>
        <taxon>Fabales</taxon>
        <taxon>Fabaceae</taxon>
        <taxon>Papilionoideae</taxon>
        <taxon>50 kb inversion clade</taxon>
        <taxon>NPAAA clade</taxon>
        <taxon>indigoferoid/millettioid clade</taxon>
        <taxon>Phaseoleae</taxon>
        <taxon>Vigna</taxon>
    </lineage>
</organism>
<evidence type="ECO:0000313" key="3">
    <source>
        <dbReference type="Proteomes" id="UP000291084"/>
    </source>
</evidence>
<keyword evidence="3" id="KW-1185">Reference proteome</keyword>
<accession>A0A0S3T3U2</accession>